<dbReference type="AlphaFoldDB" id="A0A1X7HR21"/>
<evidence type="ECO:0000313" key="1">
    <source>
        <dbReference type="EMBL" id="SMF90484.1"/>
    </source>
</evidence>
<accession>A0A1X7HR21</accession>
<sequence>MFDIFRSFSGSSPNMKPLVLKLIASIDSRFIQDYINPVSYRNIYNKYFWEILINSLGIQAQSISINTITSNYENFKMIEHIKIDEYQKALLICAGHNINLADYSHINELIIND</sequence>
<name>A0A1X7HR21_9BACL</name>
<proteinExistence type="predicted"/>
<protein>
    <submittedName>
        <fullName evidence="1">Uncharacterized protein</fullName>
    </submittedName>
</protein>
<reference evidence="1 2" key="1">
    <citation type="submission" date="2017-04" db="EMBL/GenBank/DDBJ databases">
        <authorList>
            <person name="Afonso C.L."/>
            <person name="Miller P.J."/>
            <person name="Scott M.A."/>
            <person name="Spackman E."/>
            <person name="Goraichik I."/>
            <person name="Dimitrov K.M."/>
            <person name="Suarez D.L."/>
            <person name="Swayne D.E."/>
        </authorList>
    </citation>
    <scope>NUCLEOTIDE SEQUENCE [LARGE SCALE GENOMIC DNA]</scope>
    <source>
        <strain evidence="1 2">N3/975</strain>
    </source>
</reference>
<dbReference type="EMBL" id="LT840184">
    <property type="protein sequence ID" value="SMF90484.1"/>
    <property type="molecule type" value="Genomic_DNA"/>
</dbReference>
<keyword evidence="2" id="KW-1185">Reference proteome</keyword>
<dbReference type="Proteomes" id="UP000192940">
    <property type="component" value="Chromosome I"/>
</dbReference>
<gene>
    <name evidence="1" type="ORF">SAMN05661091_5070</name>
</gene>
<organism evidence="1 2">
    <name type="scientific">Paenibacillus uliginis N3/975</name>
    <dbReference type="NCBI Taxonomy" id="1313296"/>
    <lineage>
        <taxon>Bacteria</taxon>
        <taxon>Bacillati</taxon>
        <taxon>Bacillota</taxon>
        <taxon>Bacilli</taxon>
        <taxon>Bacillales</taxon>
        <taxon>Paenibacillaceae</taxon>
        <taxon>Paenibacillus</taxon>
    </lineage>
</organism>
<evidence type="ECO:0000313" key="2">
    <source>
        <dbReference type="Proteomes" id="UP000192940"/>
    </source>
</evidence>